<dbReference type="GeneID" id="115826670"/>
<dbReference type="InterPro" id="IPR036812">
    <property type="entry name" value="NAD(P)_OxRdtase_dom_sf"/>
</dbReference>
<dbReference type="Gene3D" id="3.20.20.100">
    <property type="entry name" value="NADP-dependent oxidoreductase domain"/>
    <property type="match status" value="1"/>
</dbReference>
<evidence type="ECO:0000256" key="9">
    <source>
        <dbReference type="ARBA" id="ARBA00048262"/>
    </source>
</evidence>
<keyword evidence="4" id="KW-0560">Oxidoreductase</keyword>
<dbReference type="Proteomes" id="UP000504632">
    <property type="component" value="Chromosome 13"/>
</dbReference>
<evidence type="ECO:0000256" key="8">
    <source>
        <dbReference type="ARBA" id="ARBA00048207"/>
    </source>
</evidence>
<dbReference type="RefSeq" id="XP_030646415.1">
    <property type="nucleotide sequence ID" value="XM_030790555.1"/>
</dbReference>
<dbReference type="InterPro" id="IPR020471">
    <property type="entry name" value="AKR"/>
</dbReference>
<dbReference type="InParanoid" id="A0A6J2WLI6"/>
<dbReference type="EC" id="1.1.1.2" evidence="5"/>
<evidence type="ECO:0000256" key="1">
    <source>
        <dbReference type="ARBA" id="ARBA00004221"/>
    </source>
</evidence>
<dbReference type="Pfam" id="PF13516">
    <property type="entry name" value="LRR_6"/>
    <property type="match status" value="5"/>
</dbReference>
<evidence type="ECO:0000256" key="7">
    <source>
        <dbReference type="ARBA" id="ARBA00047706"/>
    </source>
</evidence>
<keyword evidence="3" id="KW-0521">NADP</keyword>
<protein>
    <recommendedName>
        <fullName evidence="5">alcohol dehydrogenase (NADP(+))</fullName>
        <ecNumber evidence="5">1.1.1.2</ecNumber>
    </recommendedName>
    <alternativeName>
        <fullName evidence="6">S-nitroso-CoA reductase</fullName>
    </alternativeName>
</protein>
<evidence type="ECO:0000256" key="6">
    <source>
        <dbReference type="ARBA" id="ARBA00044808"/>
    </source>
</evidence>
<dbReference type="SMART" id="SM00368">
    <property type="entry name" value="LRR_RI"/>
    <property type="match status" value="6"/>
</dbReference>
<comment type="function">
    <text evidence="10">Catalyzes the NADPH-dependent reduction of a wide variety of carbonyl-containing compounds to their corresponding alcohols. Displays enzymatic activity towards endogenous metabolites such as aromatic and aliphatic aldehydes, ketones, monosaccharides and bile acids. Acts as an aldehyde-detoxification enzyme. Also acts as an inhibitor of protein S-nitrosylation by mediating degradation of S-nitroso-coenzyme A (S-nitroso-CoA), a cofactor required to S-nitrosylate proteins. Also acts as a S-nitroso-glutathione reductase by catalyzing the NADPH-dependent reduction of S-nitrosoglutathione. Displays no reductase activity towards retinoids.</text>
</comment>
<evidence type="ECO:0000256" key="3">
    <source>
        <dbReference type="ARBA" id="ARBA00022857"/>
    </source>
</evidence>
<dbReference type="AlphaFoldDB" id="A0A6J2WLI6"/>
<keyword evidence="12" id="KW-1185">Reference proteome</keyword>
<dbReference type="GO" id="GO:0008106">
    <property type="term" value="F:alcohol dehydrogenase (NADP+) activity"/>
    <property type="evidence" value="ECO:0007669"/>
    <property type="project" value="UniProtKB-EC"/>
</dbReference>
<comment type="catalytic activity">
    <reaction evidence="8">
        <text>S-nitrosoglutathione + NADPH + H(+) = S-(hydroxysulfenamide)glutathione + NADP(+)</text>
        <dbReference type="Rhea" id="RHEA:63500"/>
        <dbReference type="ChEBI" id="CHEBI:15378"/>
        <dbReference type="ChEBI" id="CHEBI:57783"/>
        <dbReference type="ChEBI" id="CHEBI:58349"/>
        <dbReference type="ChEBI" id="CHEBI:145544"/>
        <dbReference type="ChEBI" id="CHEBI:229723"/>
    </reaction>
</comment>
<gene>
    <name evidence="13" type="primary">LOC115826670</name>
</gene>
<dbReference type="InterPro" id="IPR023210">
    <property type="entry name" value="NADP_OxRdtase_dom"/>
</dbReference>
<reference evidence="13" key="1">
    <citation type="submission" date="2025-08" db="UniProtKB">
        <authorList>
            <consortium name="RefSeq"/>
        </authorList>
    </citation>
    <scope>IDENTIFICATION</scope>
</reference>
<dbReference type="OrthoDB" id="416253at2759"/>
<dbReference type="InterPro" id="IPR032675">
    <property type="entry name" value="LRR_dom_sf"/>
</dbReference>
<dbReference type="SUPFAM" id="SSF52047">
    <property type="entry name" value="RNI-like"/>
    <property type="match status" value="1"/>
</dbReference>
<accession>A0A6J2WLI6</accession>
<comment type="catalytic activity">
    <reaction evidence="7">
        <text>S-nitroso-CoA + NADPH + H(+) = sulfinamide-CoA + NADP(+)</text>
        <dbReference type="Rhea" id="RHEA:78375"/>
        <dbReference type="ChEBI" id="CHEBI:15378"/>
        <dbReference type="ChEBI" id="CHEBI:57783"/>
        <dbReference type="ChEBI" id="CHEBI:58349"/>
        <dbReference type="ChEBI" id="CHEBI:145546"/>
        <dbReference type="ChEBI" id="CHEBI:145548"/>
    </reaction>
    <physiologicalReaction direction="left-to-right" evidence="7">
        <dbReference type="Rhea" id="RHEA:78376"/>
    </physiologicalReaction>
</comment>
<dbReference type="GO" id="GO:0042593">
    <property type="term" value="P:glucose homeostasis"/>
    <property type="evidence" value="ECO:0007669"/>
    <property type="project" value="UniProtKB-ARBA"/>
</dbReference>
<sequence>MELDVFDTQMFIRSGKCQQELLPEITDYRKVLLINCSLTKKSCATLVSVLDSEISSVRQLDLSDNQLEDSGVDLLCAGLKNPHCKLETLRLSDCRITEKGCASIASALNSNPLHLRELDLSYNKVGDSGAKLLSVVLKEPRCKLERLRMRGCRITEEGFASLASALTANPYYLTELDLGKNNLGIPGVKLPSAFLKDQYCKLLNLSLLDCWIAYEGCASLASALSLNPSHLRELDLTHNKPGNSGLLSSKSAQTSKVKLNDGRFMPLLGLGTWGAEGSSGSCKAAVEAAIDAGYRHIDTAYAYRNESEVGKAINGKIKRGVIRREDIFVVTKLFPTHFAPEDIPKCFNKSFSDLQLGYIDLYLVHSPMGLQKVGDELFPIKDGKILTNEIDYADVWKGMEALKASGKVRSIGVSNFNVQQLERLLSVAKVPPAVNQVELHPYLVQEDLIKYCKSKNIVLTAYSPFGSPGRPKEFHQGATDPEKLLEDPVVLEIAKKHGRTPSQVLLRYHVQQDIVVIPKSVTPSRIVDNSKIFDFSLSEEDMKRLKSLDRGWRACDMKIAQSHPFYPYK</sequence>
<dbReference type="PANTHER" id="PTHR11732">
    <property type="entry name" value="ALDO/KETO REDUCTASE"/>
    <property type="match status" value="1"/>
</dbReference>
<name>A0A6J2WLI6_CHACN</name>
<dbReference type="InterPro" id="IPR018170">
    <property type="entry name" value="Aldo/ket_reductase_CS"/>
</dbReference>
<dbReference type="PRINTS" id="PR00069">
    <property type="entry name" value="ALDKETRDTASE"/>
</dbReference>
<evidence type="ECO:0000313" key="12">
    <source>
        <dbReference type="Proteomes" id="UP000504632"/>
    </source>
</evidence>
<evidence type="ECO:0000259" key="11">
    <source>
        <dbReference type="Pfam" id="PF00248"/>
    </source>
</evidence>
<dbReference type="SUPFAM" id="SSF51430">
    <property type="entry name" value="NAD(P)-linked oxidoreductase"/>
    <property type="match status" value="1"/>
</dbReference>
<dbReference type="Pfam" id="PF00248">
    <property type="entry name" value="Aldo_ket_red"/>
    <property type="match status" value="1"/>
</dbReference>
<comment type="similarity">
    <text evidence="2">Belongs to the aldo/keto reductase family.</text>
</comment>
<evidence type="ECO:0000256" key="4">
    <source>
        <dbReference type="ARBA" id="ARBA00023002"/>
    </source>
</evidence>
<dbReference type="FunFam" id="3.20.20.100:FF:000006">
    <property type="entry name" value="Aldo-keto reductase family 1 member A1"/>
    <property type="match status" value="1"/>
</dbReference>
<evidence type="ECO:0000313" key="13">
    <source>
        <dbReference type="RefSeq" id="XP_030646415.1"/>
    </source>
</evidence>
<feature type="domain" description="NADP-dependent oxidoreductase" evidence="11">
    <location>
        <begin position="268"/>
        <end position="549"/>
    </location>
</feature>
<evidence type="ECO:0000256" key="10">
    <source>
        <dbReference type="ARBA" id="ARBA00055218"/>
    </source>
</evidence>
<dbReference type="PROSITE" id="PS00062">
    <property type="entry name" value="ALDOKETO_REDUCTASE_2"/>
    <property type="match status" value="1"/>
</dbReference>
<organism evidence="12 13">
    <name type="scientific">Chanos chanos</name>
    <name type="common">Milkfish</name>
    <name type="synonym">Mugil chanos</name>
    <dbReference type="NCBI Taxonomy" id="29144"/>
    <lineage>
        <taxon>Eukaryota</taxon>
        <taxon>Metazoa</taxon>
        <taxon>Chordata</taxon>
        <taxon>Craniata</taxon>
        <taxon>Vertebrata</taxon>
        <taxon>Euteleostomi</taxon>
        <taxon>Actinopterygii</taxon>
        <taxon>Neopterygii</taxon>
        <taxon>Teleostei</taxon>
        <taxon>Ostariophysi</taxon>
        <taxon>Gonorynchiformes</taxon>
        <taxon>Chanidae</taxon>
        <taxon>Chanos</taxon>
    </lineage>
</organism>
<comment type="subcellular location">
    <subcellularLocation>
        <location evidence="1">Apical cell membrane</location>
    </subcellularLocation>
</comment>
<comment type="catalytic activity">
    <reaction evidence="9">
        <text>a primary alcohol + NADP(+) = an aldehyde + NADPH + H(+)</text>
        <dbReference type="Rhea" id="RHEA:15937"/>
        <dbReference type="ChEBI" id="CHEBI:15378"/>
        <dbReference type="ChEBI" id="CHEBI:15734"/>
        <dbReference type="ChEBI" id="CHEBI:17478"/>
        <dbReference type="ChEBI" id="CHEBI:57783"/>
        <dbReference type="ChEBI" id="CHEBI:58349"/>
        <dbReference type="EC" id="1.1.1.2"/>
    </reaction>
</comment>
<evidence type="ECO:0000256" key="5">
    <source>
        <dbReference type="ARBA" id="ARBA00024074"/>
    </source>
</evidence>
<dbReference type="GO" id="GO:0016324">
    <property type="term" value="C:apical plasma membrane"/>
    <property type="evidence" value="ECO:0007669"/>
    <property type="project" value="UniProtKB-SubCell"/>
</dbReference>
<dbReference type="Gene3D" id="3.80.10.10">
    <property type="entry name" value="Ribonuclease Inhibitor"/>
    <property type="match status" value="1"/>
</dbReference>
<dbReference type="PROSITE" id="PS00798">
    <property type="entry name" value="ALDOKETO_REDUCTASE_1"/>
    <property type="match status" value="1"/>
</dbReference>
<evidence type="ECO:0000256" key="2">
    <source>
        <dbReference type="ARBA" id="ARBA00007905"/>
    </source>
</evidence>
<proteinExistence type="inferred from homology"/>
<dbReference type="InterPro" id="IPR001611">
    <property type="entry name" value="Leu-rich_rpt"/>
</dbReference>